<dbReference type="PANTHER" id="PTHR30193:SF37">
    <property type="entry name" value="INNER MEMBRANE ABC TRANSPORTER PERMEASE PROTEIN YCJO"/>
    <property type="match status" value="1"/>
</dbReference>
<name>A0ABT9NZ22_9ACTN</name>
<comment type="similarity">
    <text evidence="7">Belongs to the binding-protein-dependent transport system permease family.</text>
</comment>
<keyword evidence="3" id="KW-1003">Cell membrane</keyword>
<evidence type="ECO:0000256" key="5">
    <source>
        <dbReference type="ARBA" id="ARBA00022989"/>
    </source>
</evidence>
<evidence type="ECO:0000256" key="4">
    <source>
        <dbReference type="ARBA" id="ARBA00022692"/>
    </source>
</evidence>
<accession>A0ABT9NZ22</accession>
<feature type="transmembrane region" description="Helical" evidence="7">
    <location>
        <begin position="229"/>
        <end position="250"/>
    </location>
</feature>
<keyword evidence="5 7" id="KW-1133">Transmembrane helix</keyword>
<comment type="subcellular location">
    <subcellularLocation>
        <location evidence="1 7">Cell membrane</location>
        <topology evidence="1 7">Multi-pass membrane protein</topology>
    </subcellularLocation>
</comment>
<evidence type="ECO:0000256" key="7">
    <source>
        <dbReference type="RuleBase" id="RU363032"/>
    </source>
</evidence>
<dbReference type="PANTHER" id="PTHR30193">
    <property type="entry name" value="ABC TRANSPORTER PERMEASE PROTEIN"/>
    <property type="match status" value="1"/>
</dbReference>
<protein>
    <submittedName>
        <fullName evidence="10">Multiple sugar transport system permease protein</fullName>
    </submittedName>
</protein>
<dbReference type="SUPFAM" id="SSF161098">
    <property type="entry name" value="MetI-like"/>
    <property type="match status" value="1"/>
</dbReference>
<dbReference type="InterPro" id="IPR051393">
    <property type="entry name" value="ABC_transporter_permease"/>
</dbReference>
<evidence type="ECO:0000256" key="3">
    <source>
        <dbReference type="ARBA" id="ARBA00022475"/>
    </source>
</evidence>
<feature type="transmembrane region" description="Helical" evidence="7">
    <location>
        <begin position="128"/>
        <end position="148"/>
    </location>
</feature>
<keyword evidence="2 7" id="KW-0813">Transport</keyword>
<feature type="transmembrane region" description="Helical" evidence="7">
    <location>
        <begin position="175"/>
        <end position="196"/>
    </location>
</feature>
<feature type="region of interest" description="Disordered" evidence="8">
    <location>
        <begin position="1"/>
        <end position="26"/>
    </location>
</feature>
<evidence type="ECO:0000259" key="9">
    <source>
        <dbReference type="PROSITE" id="PS50928"/>
    </source>
</evidence>
<evidence type="ECO:0000313" key="10">
    <source>
        <dbReference type="EMBL" id="MDP9825686.1"/>
    </source>
</evidence>
<evidence type="ECO:0000256" key="8">
    <source>
        <dbReference type="SAM" id="MobiDB-lite"/>
    </source>
</evidence>
<organism evidence="10 11">
    <name type="scientific">Kineosporia succinea</name>
    <dbReference type="NCBI Taxonomy" id="84632"/>
    <lineage>
        <taxon>Bacteria</taxon>
        <taxon>Bacillati</taxon>
        <taxon>Actinomycetota</taxon>
        <taxon>Actinomycetes</taxon>
        <taxon>Kineosporiales</taxon>
        <taxon>Kineosporiaceae</taxon>
        <taxon>Kineosporia</taxon>
    </lineage>
</organism>
<dbReference type="EMBL" id="JAUSQZ010000001">
    <property type="protein sequence ID" value="MDP9825686.1"/>
    <property type="molecule type" value="Genomic_DNA"/>
</dbReference>
<dbReference type="Gene3D" id="1.10.3720.10">
    <property type="entry name" value="MetI-like"/>
    <property type="match status" value="1"/>
</dbReference>
<feature type="transmembrane region" description="Helical" evidence="7">
    <location>
        <begin position="279"/>
        <end position="305"/>
    </location>
</feature>
<evidence type="ECO:0000256" key="2">
    <source>
        <dbReference type="ARBA" id="ARBA00022448"/>
    </source>
</evidence>
<sequence length="314" mass="34455">MTMESTISPAPERPVPSGPPRSKKSWRDSDTAAATVFAAPSTIGLTVFTVIPIVMSLVMSFYNWPAFGDKSVAGTANFSDLLSSPEFRRVVLNTVVFTVLYLPLNLLVSLGLSLWISTMRRGRQTLRVLFFVPVVTPIVANVLVWKMIYQPNGLIDGIGQQFGVDMPNFLGDPNWAMLALVLMSVWQGFGYNLLVFSAAIDSIPQSLNEAASLDGVGPWQRFRHITLPMISPSMFFATTMTLITTFQVFAQPYLLTGGGPGATTETLVLFIYREGFSNFALGTAAAGAWVLFAIILVITALQFLFQKKWVTYDV</sequence>
<dbReference type="Pfam" id="PF00528">
    <property type="entry name" value="BPD_transp_1"/>
    <property type="match status" value="1"/>
</dbReference>
<comment type="caution">
    <text evidence="10">The sequence shown here is derived from an EMBL/GenBank/DDBJ whole genome shotgun (WGS) entry which is preliminary data.</text>
</comment>
<dbReference type="RefSeq" id="WP_307239730.1">
    <property type="nucleotide sequence ID" value="NZ_JAUSQZ010000001.1"/>
</dbReference>
<gene>
    <name evidence="10" type="ORF">J2S57_001435</name>
</gene>
<reference evidence="10 11" key="1">
    <citation type="submission" date="2023-07" db="EMBL/GenBank/DDBJ databases">
        <title>Sequencing the genomes of 1000 actinobacteria strains.</title>
        <authorList>
            <person name="Klenk H.-P."/>
        </authorList>
    </citation>
    <scope>NUCLEOTIDE SEQUENCE [LARGE SCALE GENOMIC DNA]</scope>
    <source>
        <strain evidence="10 11">DSM 44388</strain>
    </source>
</reference>
<evidence type="ECO:0000256" key="1">
    <source>
        <dbReference type="ARBA" id="ARBA00004651"/>
    </source>
</evidence>
<keyword evidence="4 7" id="KW-0812">Transmembrane</keyword>
<dbReference type="InterPro" id="IPR000515">
    <property type="entry name" value="MetI-like"/>
</dbReference>
<feature type="domain" description="ABC transmembrane type-1" evidence="9">
    <location>
        <begin position="91"/>
        <end position="302"/>
    </location>
</feature>
<feature type="transmembrane region" description="Helical" evidence="7">
    <location>
        <begin position="31"/>
        <end position="62"/>
    </location>
</feature>
<keyword evidence="10" id="KW-0762">Sugar transport</keyword>
<evidence type="ECO:0000313" key="11">
    <source>
        <dbReference type="Proteomes" id="UP001235712"/>
    </source>
</evidence>
<dbReference type="Proteomes" id="UP001235712">
    <property type="component" value="Unassembled WGS sequence"/>
</dbReference>
<dbReference type="CDD" id="cd06261">
    <property type="entry name" value="TM_PBP2"/>
    <property type="match status" value="1"/>
</dbReference>
<feature type="transmembrane region" description="Helical" evidence="7">
    <location>
        <begin position="90"/>
        <end position="116"/>
    </location>
</feature>
<proteinExistence type="inferred from homology"/>
<keyword evidence="6 7" id="KW-0472">Membrane</keyword>
<dbReference type="InterPro" id="IPR035906">
    <property type="entry name" value="MetI-like_sf"/>
</dbReference>
<evidence type="ECO:0000256" key="6">
    <source>
        <dbReference type="ARBA" id="ARBA00023136"/>
    </source>
</evidence>
<dbReference type="PROSITE" id="PS50928">
    <property type="entry name" value="ABC_TM1"/>
    <property type="match status" value="1"/>
</dbReference>
<keyword evidence="11" id="KW-1185">Reference proteome</keyword>